<keyword evidence="3" id="KW-1185">Reference proteome</keyword>
<dbReference type="AlphaFoldDB" id="A0A0G4G2X4"/>
<evidence type="ECO:0000256" key="1">
    <source>
        <dbReference type="SAM" id="MobiDB-lite"/>
    </source>
</evidence>
<sequence>MGFKKGHGGHWDARRRNEAKRKASEDIWRPSGKAAAPKKRTRRQQAHSEPAASVAESDQVKVEPQSSAAAGESSGQGQAQRLGEVERELVCSYRPDEPESLDMRAVDLYLKHGLGSDQVPAPDQLIYPYRNFILADEQSGVSVCVEASDEMRGVTVADVALSLVAQKLPCLAGAWRQNRGRYSITDKSNR</sequence>
<evidence type="ECO:0000313" key="2">
    <source>
        <dbReference type="EMBL" id="CEM22064.1"/>
    </source>
</evidence>
<dbReference type="InParanoid" id="A0A0G4G2X4"/>
<dbReference type="VEuPathDB" id="CryptoDB:Vbra_9609"/>
<accession>A0A0G4G2X4</accession>
<protein>
    <submittedName>
        <fullName evidence="2">Uncharacterized protein</fullName>
    </submittedName>
</protein>
<organism evidence="2 3">
    <name type="scientific">Vitrella brassicaformis (strain CCMP3155)</name>
    <dbReference type="NCBI Taxonomy" id="1169540"/>
    <lineage>
        <taxon>Eukaryota</taxon>
        <taxon>Sar</taxon>
        <taxon>Alveolata</taxon>
        <taxon>Colpodellida</taxon>
        <taxon>Vitrellaceae</taxon>
        <taxon>Vitrella</taxon>
    </lineage>
</organism>
<gene>
    <name evidence="2" type="ORF">Vbra_9609</name>
</gene>
<feature type="compositionally biased region" description="Basic residues" evidence="1">
    <location>
        <begin position="36"/>
        <end position="45"/>
    </location>
</feature>
<feature type="region of interest" description="Disordered" evidence="1">
    <location>
        <begin position="1"/>
        <end position="82"/>
    </location>
</feature>
<dbReference type="EMBL" id="CDMY01000550">
    <property type="protein sequence ID" value="CEM22064.1"/>
    <property type="molecule type" value="Genomic_DNA"/>
</dbReference>
<name>A0A0G4G2X4_VITBC</name>
<feature type="compositionally biased region" description="Low complexity" evidence="1">
    <location>
        <begin position="65"/>
        <end position="80"/>
    </location>
</feature>
<proteinExistence type="predicted"/>
<dbReference type="Proteomes" id="UP000041254">
    <property type="component" value="Unassembled WGS sequence"/>
</dbReference>
<feature type="compositionally biased region" description="Basic and acidic residues" evidence="1">
    <location>
        <begin position="9"/>
        <end position="28"/>
    </location>
</feature>
<reference evidence="2 3" key="1">
    <citation type="submission" date="2014-11" db="EMBL/GenBank/DDBJ databases">
        <authorList>
            <person name="Zhu J."/>
            <person name="Qi W."/>
            <person name="Song R."/>
        </authorList>
    </citation>
    <scope>NUCLEOTIDE SEQUENCE [LARGE SCALE GENOMIC DNA]</scope>
</reference>
<evidence type="ECO:0000313" key="3">
    <source>
        <dbReference type="Proteomes" id="UP000041254"/>
    </source>
</evidence>